<protein>
    <submittedName>
        <fullName evidence="1">Uncharacterized protein</fullName>
    </submittedName>
</protein>
<sequence>MEEAKVFEACFSLADDLMWESEQARIERLPEQMAELSEMTNEFVRIAKQCYYQIEDIPDSEAILLGAIRYLNAQAIPPLRGNYSWFSNSLSALLELCNPNSAVGKDGLPFLLALQCGVNKCIEWAREDREEFE</sequence>
<evidence type="ECO:0000313" key="2">
    <source>
        <dbReference type="Proteomes" id="UP000283433"/>
    </source>
</evidence>
<reference evidence="1 2" key="1">
    <citation type="submission" date="2016-07" db="EMBL/GenBank/DDBJ databases">
        <title>Genome of Pelobium manganitolerans.</title>
        <authorList>
            <person name="Wu S."/>
            <person name="Wang G."/>
        </authorList>
    </citation>
    <scope>NUCLEOTIDE SEQUENCE [LARGE SCALE GENOMIC DNA]</scope>
    <source>
        <strain evidence="1 2">YS-25</strain>
    </source>
</reference>
<proteinExistence type="predicted"/>
<keyword evidence="2" id="KW-1185">Reference proteome</keyword>
<dbReference type="OrthoDB" id="1492282at2"/>
<dbReference type="AlphaFoldDB" id="A0A419S506"/>
<dbReference type="EMBL" id="MBTA01000025">
    <property type="protein sequence ID" value="RKD15171.1"/>
    <property type="molecule type" value="Genomic_DNA"/>
</dbReference>
<evidence type="ECO:0000313" key="1">
    <source>
        <dbReference type="EMBL" id="RKD15171.1"/>
    </source>
</evidence>
<organism evidence="1 2">
    <name type="scientific">Pelobium manganitolerans</name>
    <dbReference type="NCBI Taxonomy" id="1842495"/>
    <lineage>
        <taxon>Bacteria</taxon>
        <taxon>Pseudomonadati</taxon>
        <taxon>Bacteroidota</taxon>
        <taxon>Sphingobacteriia</taxon>
        <taxon>Sphingobacteriales</taxon>
        <taxon>Sphingobacteriaceae</taxon>
        <taxon>Pelobium</taxon>
    </lineage>
</organism>
<dbReference type="RefSeq" id="WP_120182056.1">
    <property type="nucleotide sequence ID" value="NZ_MBTA01000025.1"/>
</dbReference>
<comment type="caution">
    <text evidence="1">The sequence shown here is derived from an EMBL/GenBank/DDBJ whole genome shotgun (WGS) entry which is preliminary data.</text>
</comment>
<dbReference type="Proteomes" id="UP000283433">
    <property type="component" value="Unassembled WGS sequence"/>
</dbReference>
<gene>
    <name evidence="1" type="ORF">BCY91_06530</name>
</gene>
<name>A0A419S506_9SPHI</name>
<accession>A0A419S506</accession>